<keyword evidence="6" id="KW-0687">Ribonucleoprotein</keyword>
<proteinExistence type="inferred from homology"/>
<evidence type="ECO:0000256" key="7">
    <source>
        <dbReference type="ARBA" id="ARBA00040118"/>
    </source>
</evidence>
<protein>
    <recommendedName>
        <fullName evidence="7">Large ribosomal subunit protein uL14m</fullName>
    </recommendedName>
    <alternativeName>
        <fullName evidence="8">39S ribosomal protein L14, mitochondrial</fullName>
    </alternativeName>
</protein>
<gene>
    <name evidence="9" type="primary">MRPL14</name>
    <name evidence="9" type="ORF">CEXT_502691</name>
</gene>
<dbReference type="AlphaFoldDB" id="A0AAV4MS95"/>
<comment type="similarity">
    <text evidence="2">Belongs to the universal ribosomal protein uL14 family.</text>
</comment>
<organism evidence="9 10">
    <name type="scientific">Caerostris extrusa</name>
    <name type="common">Bark spider</name>
    <name type="synonym">Caerostris bankana</name>
    <dbReference type="NCBI Taxonomy" id="172846"/>
    <lineage>
        <taxon>Eukaryota</taxon>
        <taxon>Metazoa</taxon>
        <taxon>Ecdysozoa</taxon>
        <taxon>Arthropoda</taxon>
        <taxon>Chelicerata</taxon>
        <taxon>Arachnida</taxon>
        <taxon>Araneae</taxon>
        <taxon>Araneomorphae</taxon>
        <taxon>Entelegynae</taxon>
        <taxon>Araneoidea</taxon>
        <taxon>Araneidae</taxon>
        <taxon>Caerostris</taxon>
    </lineage>
</organism>
<dbReference type="PANTHER" id="PTHR21037">
    <property type="entry name" value="39S RIBOSOMAL PROTEIN L14, MITOCHONDRIAL"/>
    <property type="match status" value="1"/>
</dbReference>
<evidence type="ECO:0000313" key="10">
    <source>
        <dbReference type="Proteomes" id="UP001054945"/>
    </source>
</evidence>
<dbReference type="GO" id="GO:0005743">
    <property type="term" value="C:mitochondrial inner membrane"/>
    <property type="evidence" value="ECO:0007669"/>
    <property type="project" value="UniProtKB-ARBA"/>
</dbReference>
<sequence length="115" mass="12473">MKLTRLRVVDNSTLGKQAMLDGKPPRCIQVYSKTGVGTIGDKVLVAIKGVKKKAVIVGVKGKKPTPMVPRFDTNNIVLIDDNGNPLGSRVLVPIPSVLRGRGEYNKLMSLCSRFV</sequence>
<dbReference type="InterPro" id="IPR036853">
    <property type="entry name" value="Ribosomal_uL14_sf"/>
</dbReference>
<accession>A0AAV4MS95</accession>
<dbReference type="InterPro" id="IPR000218">
    <property type="entry name" value="Ribosomal_uL14"/>
</dbReference>
<dbReference type="GO" id="GO:1990904">
    <property type="term" value="C:ribonucleoprotein complex"/>
    <property type="evidence" value="ECO:0007669"/>
    <property type="project" value="UniProtKB-KW"/>
</dbReference>
<dbReference type="SMART" id="SM01374">
    <property type="entry name" value="Ribosomal_L14"/>
    <property type="match status" value="1"/>
</dbReference>
<keyword evidence="3" id="KW-0809">Transit peptide</keyword>
<evidence type="ECO:0000256" key="2">
    <source>
        <dbReference type="ARBA" id="ARBA00010745"/>
    </source>
</evidence>
<dbReference type="HAMAP" id="MF_01367">
    <property type="entry name" value="Ribosomal_uL14"/>
    <property type="match status" value="1"/>
</dbReference>
<dbReference type="PANTHER" id="PTHR21037:SF3">
    <property type="entry name" value="LARGE RIBOSOMAL SUBUNIT PROTEIN UL14M"/>
    <property type="match status" value="1"/>
</dbReference>
<dbReference type="Proteomes" id="UP001054945">
    <property type="component" value="Unassembled WGS sequence"/>
</dbReference>
<name>A0AAV4MS95_CAEEX</name>
<dbReference type="FunFam" id="2.40.150.20:FF:000004">
    <property type="entry name" value="39S ribosomal protein L14, mitochondrial"/>
    <property type="match status" value="1"/>
</dbReference>
<dbReference type="CDD" id="cd00337">
    <property type="entry name" value="Ribosomal_uL14"/>
    <property type="match status" value="1"/>
</dbReference>
<evidence type="ECO:0000256" key="5">
    <source>
        <dbReference type="ARBA" id="ARBA00023128"/>
    </source>
</evidence>
<comment type="caution">
    <text evidence="9">The sequence shown here is derived from an EMBL/GenBank/DDBJ whole genome shotgun (WGS) entry which is preliminary data.</text>
</comment>
<evidence type="ECO:0000256" key="1">
    <source>
        <dbReference type="ARBA" id="ARBA00004173"/>
    </source>
</evidence>
<dbReference type="GO" id="GO:0003735">
    <property type="term" value="F:structural constituent of ribosome"/>
    <property type="evidence" value="ECO:0007669"/>
    <property type="project" value="InterPro"/>
</dbReference>
<dbReference type="GO" id="GO:0005840">
    <property type="term" value="C:ribosome"/>
    <property type="evidence" value="ECO:0007669"/>
    <property type="project" value="UniProtKB-KW"/>
</dbReference>
<comment type="subcellular location">
    <subcellularLocation>
        <location evidence="1">Mitochondrion</location>
    </subcellularLocation>
</comment>
<dbReference type="Gene3D" id="2.40.150.20">
    <property type="entry name" value="Ribosomal protein L14"/>
    <property type="match status" value="1"/>
</dbReference>
<dbReference type="SUPFAM" id="SSF50193">
    <property type="entry name" value="Ribosomal protein L14"/>
    <property type="match status" value="1"/>
</dbReference>
<dbReference type="EMBL" id="BPLR01002581">
    <property type="protein sequence ID" value="GIX75352.1"/>
    <property type="molecule type" value="Genomic_DNA"/>
</dbReference>
<dbReference type="GO" id="GO:0006412">
    <property type="term" value="P:translation"/>
    <property type="evidence" value="ECO:0007669"/>
    <property type="project" value="InterPro"/>
</dbReference>
<keyword evidence="4 9" id="KW-0689">Ribosomal protein</keyword>
<keyword evidence="5" id="KW-0496">Mitochondrion</keyword>
<evidence type="ECO:0000256" key="8">
    <source>
        <dbReference type="ARBA" id="ARBA00042938"/>
    </source>
</evidence>
<evidence type="ECO:0000256" key="4">
    <source>
        <dbReference type="ARBA" id="ARBA00022980"/>
    </source>
</evidence>
<dbReference type="Pfam" id="PF00238">
    <property type="entry name" value="Ribosomal_L14"/>
    <property type="match status" value="1"/>
</dbReference>
<evidence type="ECO:0000313" key="9">
    <source>
        <dbReference type="EMBL" id="GIX75352.1"/>
    </source>
</evidence>
<reference evidence="9 10" key="1">
    <citation type="submission" date="2021-06" db="EMBL/GenBank/DDBJ databases">
        <title>Caerostris extrusa draft genome.</title>
        <authorList>
            <person name="Kono N."/>
            <person name="Arakawa K."/>
        </authorList>
    </citation>
    <scope>NUCLEOTIDE SEQUENCE [LARGE SCALE GENOMIC DNA]</scope>
</reference>
<evidence type="ECO:0000256" key="6">
    <source>
        <dbReference type="ARBA" id="ARBA00023274"/>
    </source>
</evidence>
<evidence type="ECO:0000256" key="3">
    <source>
        <dbReference type="ARBA" id="ARBA00022946"/>
    </source>
</evidence>
<keyword evidence="10" id="KW-1185">Reference proteome</keyword>